<feature type="compositionally biased region" description="Low complexity" evidence="1">
    <location>
        <begin position="110"/>
        <end position="122"/>
    </location>
</feature>
<feature type="region of interest" description="Disordered" evidence="1">
    <location>
        <begin position="110"/>
        <end position="129"/>
    </location>
</feature>
<reference evidence="2" key="1">
    <citation type="journal article" date="2022" name="bioRxiv">
        <title>Sequencing and chromosome-scale assembly of the giantPleurodeles waltlgenome.</title>
        <authorList>
            <person name="Brown T."/>
            <person name="Elewa A."/>
            <person name="Iarovenko S."/>
            <person name="Subramanian E."/>
            <person name="Araus A.J."/>
            <person name="Petzold A."/>
            <person name="Susuki M."/>
            <person name="Suzuki K.-i.T."/>
            <person name="Hayashi T."/>
            <person name="Toyoda A."/>
            <person name="Oliveira C."/>
            <person name="Osipova E."/>
            <person name="Leigh N.D."/>
            <person name="Simon A."/>
            <person name="Yun M.H."/>
        </authorList>
    </citation>
    <scope>NUCLEOTIDE SEQUENCE</scope>
    <source>
        <strain evidence="2">20211129_DDA</strain>
        <tissue evidence="2">Liver</tissue>
    </source>
</reference>
<keyword evidence="3" id="KW-1185">Reference proteome</keyword>
<dbReference type="Proteomes" id="UP001066276">
    <property type="component" value="Chromosome 5"/>
</dbReference>
<dbReference type="AlphaFoldDB" id="A0AAV7RCT7"/>
<evidence type="ECO:0000256" key="1">
    <source>
        <dbReference type="SAM" id="MobiDB-lite"/>
    </source>
</evidence>
<comment type="caution">
    <text evidence="2">The sequence shown here is derived from an EMBL/GenBank/DDBJ whole genome shotgun (WGS) entry which is preliminary data.</text>
</comment>
<proteinExistence type="predicted"/>
<name>A0AAV7RCT7_PLEWA</name>
<organism evidence="2 3">
    <name type="scientific">Pleurodeles waltl</name>
    <name type="common">Iberian ribbed newt</name>
    <dbReference type="NCBI Taxonomy" id="8319"/>
    <lineage>
        <taxon>Eukaryota</taxon>
        <taxon>Metazoa</taxon>
        <taxon>Chordata</taxon>
        <taxon>Craniata</taxon>
        <taxon>Vertebrata</taxon>
        <taxon>Euteleostomi</taxon>
        <taxon>Amphibia</taxon>
        <taxon>Batrachia</taxon>
        <taxon>Caudata</taxon>
        <taxon>Salamandroidea</taxon>
        <taxon>Salamandridae</taxon>
        <taxon>Pleurodelinae</taxon>
        <taxon>Pleurodeles</taxon>
    </lineage>
</organism>
<protein>
    <submittedName>
        <fullName evidence="2">Uncharacterized protein</fullName>
    </submittedName>
</protein>
<gene>
    <name evidence="2" type="ORF">NDU88_003328</name>
</gene>
<evidence type="ECO:0000313" key="3">
    <source>
        <dbReference type="Proteomes" id="UP001066276"/>
    </source>
</evidence>
<accession>A0AAV7RCT7</accession>
<evidence type="ECO:0000313" key="2">
    <source>
        <dbReference type="EMBL" id="KAJ1150537.1"/>
    </source>
</evidence>
<sequence>MRGVPHSLLVTVECLSAKEQVPVEDPNKDYNDEIRQEQLRELSFLNGSEDSSRVPGLRGRGIRAVVALSSRGRGVAIAPHPTVRTALAPRGAPVPRGSLSALPIARGVTASRARGTAATTGYRPPPPLPLETYDEYECVGIQRADVRYQESFESPDTTVSIRWWRTVLNHDR</sequence>
<dbReference type="EMBL" id="JANPWB010000009">
    <property type="protein sequence ID" value="KAJ1150537.1"/>
    <property type="molecule type" value="Genomic_DNA"/>
</dbReference>